<dbReference type="SUPFAM" id="SSF74731">
    <property type="entry name" value="Ribosomal protein L20"/>
    <property type="match status" value="1"/>
</dbReference>
<reference evidence="4" key="2">
    <citation type="submission" date="2017-06" db="EMBL/GenBank/DDBJ databases">
        <title>WGS assembly of Brachypodium distachyon.</title>
        <authorList>
            <consortium name="The International Brachypodium Initiative"/>
            <person name="Lucas S."/>
            <person name="Harmon-Smith M."/>
            <person name="Lail K."/>
            <person name="Tice H."/>
            <person name="Grimwood J."/>
            <person name="Bruce D."/>
            <person name="Barry K."/>
            <person name="Shu S."/>
            <person name="Lindquist E."/>
            <person name="Wang M."/>
            <person name="Pitluck S."/>
            <person name="Vogel J.P."/>
            <person name="Garvin D.F."/>
            <person name="Mockler T.C."/>
            <person name="Schmutz J."/>
            <person name="Rokhsar D."/>
            <person name="Bevan M.W."/>
        </authorList>
    </citation>
    <scope>NUCLEOTIDE SEQUENCE</scope>
    <source>
        <strain evidence="4">Bd21</strain>
    </source>
</reference>
<dbReference type="Proteomes" id="UP000008810">
    <property type="component" value="Chromosome 4"/>
</dbReference>
<evidence type="ECO:0000313" key="4">
    <source>
        <dbReference type="EMBL" id="KQJ87382.1"/>
    </source>
</evidence>
<name>A0A0Q3EI09_BRADI</name>
<proteinExistence type="predicted"/>
<reference evidence="5" key="3">
    <citation type="submission" date="2018-08" db="UniProtKB">
        <authorList>
            <consortium name="EnsemblPlants"/>
        </authorList>
    </citation>
    <scope>IDENTIFICATION</scope>
    <source>
        <strain evidence="5">cv. Bd21</strain>
    </source>
</reference>
<protein>
    <recommendedName>
        <fullName evidence="1">Large ribosomal subunit protein bL20c</fullName>
    </recommendedName>
</protein>
<dbReference type="InParanoid" id="A0A0Q3EI09"/>
<gene>
    <name evidence="4" type="ORF">BRADI_4g10666v3</name>
</gene>
<keyword evidence="3" id="KW-0732">Signal</keyword>
<dbReference type="InterPro" id="IPR035566">
    <property type="entry name" value="Ribosomal_protein_bL20_C"/>
</dbReference>
<dbReference type="EnsemblPlants" id="KQJ87382">
    <property type="protein sequence ID" value="KQJ87382"/>
    <property type="gene ID" value="BRADI_4g10666v3"/>
</dbReference>
<evidence type="ECO:0000256" key="2">
    <source>
        <dbReference type="SAM" id="MobiDB-lite"/>
    </source>
</evidence>
<feature type="chain" id="PRO_5035999493" description="Large ribosomal subunit protein bL20c" evidence="3">
    <location>
        <begin position="24"/>
        <end position="85"/>
    </location>
</feature>
<evidence type="ECO:0000313" key="5">
    <source>
        <dbReference type="EnsemblPlants" id="KQJ87382"/>
    </source>
</evidence>
<evidence type="ECO:0000256" key="1">
    <source>
        <dbReference type="ARBA" id="ARBA00035295"/>
    </source>
</evidence>
<organism evidence="4">
    <name type="scientific">Brachypodium distachyon</name>
    <name type="common">Purple false brome</name>
    <name type="synonym">Trachynia distachya</name>
    <dbReference type="NCBI Taxonomy" id="15368"/>
    <lineage>
        <taxon>Eukaryota</taxon>
        <taxon>Viridiplantae</taxon>
        <taxon>Streptophyta</taxon>
        <taxon>Embryophyta</taxon>
        <taxon>Tracheophyta</taxon>
        <taxon>Spermatophyta</taxon>
        <taxon>Magnoliopsida</taxon>
        <taxon>Liliopsida</taxon>
        <taxon>Poales</taxon>
        <taxon>Poaceae</taxon>
        <taxon>BOP clade</taxon>
        <taxon>Pooideae</taxon>
        <taxon>Stipodae</taxon>
        <taxon>Brachypodieae</taxon>
        <taxon>Brachypodium</taxon>
    </lineage>
</organism>
<dbReference type="EMBL" id="CM000883">
    <property type="protein sequence ID" value="KQJ87382.1"/>
    <property type="molecule type" value="Genomic_DNA"/>
</dbReference>
<dbReference type="OrthoDB" id="512793at2759"/>
<dbReference type="AlphaFoldDB" id="A0A0Q3EI09"/>
<evidence type="ECO:0000256" key="3">
    <source>
        <dbReference type="SAM" id="SignalP"/>
    </source>
</evidence>
<evidence type="ECO:0000313" key="6">
    <source>
        <dbReference type="Proteomes" id="UP000008810"/>
    </source>
</evidence>
<accession>A0A0Q3EI09</accession>
<dbReference type="Gramene" id="KQJ87382">
    <property type="protein sequence ID" value="KQJ87382"/>
    <property type="gene ID" value="BRADI_4g10666v3"/>
</dbReference>
<reference evidence="4 5" key="1">
    <citation type="journal article" date="2010" name="Nature">
        <title>Genome sequencing and analysis of the model grass Brachypodium distachyon.</title>
        <authorList>
            <consortium name="International Brachypodium Initiative"/>
        </authorList>
    </citation>
    <scope>NUCLEOTIDE SEQUENCE [LARGE SCALE GENOMIC DNA]</scope>
    <source>
        <strain evidence="4 5">Bd21</strain>
    </source>
</reference>
<feature type="region of interest" description="Disordered" evidence="2">
    <location>
        <begin position="25"/>
        <end position="47"/>
    </location>
</feature>
<sequence>MDLAVAGVLKLIFTLVVDIRARAGTTKQNRRTASESPGASFGTDGARTRSFRLDRAVLNRKMLAQVAVSNPNNLYTISKKIKIIN</sequence>
<feature type="signal peptide" evidence="3">
    <location>
        <begin position="1"/>
        <end position="23"/>
    </location>
</feature>
<keyword evidence="6" id="KW-1185">Reference proteome</keyword>